<evidence type="ECO:0000259" key="9">
    <source>
        <dbReference type="Pfam" id="PF03422"/>
    </source>
</evidence>
<dbReference type="AlphaFoldDB" id="A0A1Y2ES66"/>
<evidence type="ECO:0000313" key="10">
    <source>
        <dbReference type="EMBL" id="ORY74006.1"/>
    </source>
</evidence>
<keyword evidence="4 6" id="KW-0326">Glycosidase</keyword>
<accession>A0A1Y2ES66</accession>
<dbReference type="CDD" id="cd09003">
    <property type="entry name" value="GH43_XynD-like"/>
    <property type="match status" value="1"/>
</dbReference>
<dbReference type="Pfam" id="PF04616">
    <property type="entry name" value="Glyco_hydro_43"/>
    <property type="match status" value="1"/>
</dbReference>
<comment type="similarity">
    <text evidence="1 6">Belongs to the glycosyl hydrolase 43 family.</text>
</comment>
<dbReference type="EMBL" id="MCOG01000031">
    <property type="protein sequence ID" value="ORY74006.1"/>
    <property type="molecule type" value="Genomic_DNA"/>
</dbReference>
<dbReference type="Proteomes" id="UP000193920">
    <property type="component" value="Unassembled WGS sequence"/>
</dbReference>
<dbReference type="Gene3D" id="2.60.120.260">
    <property type="entry name" value="Galactose-binding domain-like"/>
    <property type="match status" value="1"/>
</dbReference>
<evidence type="ECO:0000256" key="5">
    <source>
        <dbReference type="PIRSR" id="PIRSR606710-2"/>
    </source>
</evidence>
<evidence type="ECO:0000256" key="2">
    <source>
        <dbReference type="ARBA" id="ARBA00022801"/>
    </source>
</evidence>
<dbReference type="GO" id="GO:0030246">
    <property type="term" value="F:carbohydrate binding"/>
    <property type="evidence" value="ECO:0007669"/>
    <property type="project" value="InterPro"/>
</dbReference>
<gene>
    <name evidence="10" type="ORF">LY90DRAFT_699458</name>
</gene>
<feature type="signal peptide" evidence="8">
    <location>
        <begin position="1"/>
        <end position="19"/>
    </location>
</feature>
<sequence length="540" mass="59055">MKSVFFSTILAIAGALVSANDAFKNVVPKETKKPIPDHNPINVIKYTADPGVMVYDDTVYVYGTNDGITEIMDENPESNDYALIHTINVMSSKDLVNWVDHGTIPSAGKDGAAKWAQNSWAPTAAHKKINGKEKFFLYFANSGNGIGVLTSDSPTGPFEDPIGDYLISHDTPNCADITWLFDPAVFVDDDGSAYIYFGGGVPGEYDNHPLYKDAPLFERPRTLRVAKLGDDMISLATEPVLLDAPWPYEDSGIHKADGIYYYTYCTSWNAKSPFGAARIGMMASKNPLGPFEFVDTIFNNPGDFFVVTGNNHHTVIPFHDKWYIFYHSEWLNLQNFGEAKGYRTTHVNELPYVDGKFLNATGTLEGVPQLFNVDAFETQTAALMAWEAGCSTNGLGHTTVTYQKGEWSGVSGVDFAEGADTIEIVAQSKNGAVIQVSIDSVEGEVLGYVEIPASDKMETVFAEIAPVKGVKNIFFLASDEVTVDTWEFGNTDDCSEEEESADADADADDAEDVESNDEENVDVDSADEANVEEEDSADEE</sequence>
<evidence type="ECO:0000256" key="3">
    <source>
        <dbReference type="ARBA" id="ARBA00023277"/>
    </source>
</evidence>
<evidence type="ECO:0000256" key="7">
    <source>
        <dbReference type="SAM" id="MobiDB-lite"/>
    </source>
</evidence>
<organism evidence="10 11">
    <name type="scientific">Neocallimastix californiae</name>
    <dbReference type="NCBI Taxonomy" id="1754190"/>
    <lineage>
        <taxon>Eukaryota</taxon>
        <taxon>Fungi</taxon>
        <taxon>Fungi incertae sedis</taxon>
        <taxon>Chytridiomycota</taxon>
        <taxon>Chytridiomycota incertae sedis</taxon>
        <taxon>Neocallimastigomycetes</taxon>
        <taxon>Neocallimastigales</taxon>
        <taxon>Neocallimastigaceae</taxon>
        <taxon>Neocallimastix</taxon>
    </lineage>
</organism>
<dbReference type="InterPro" id="IPR005084">
    <property type="entry name" value="CBM6"/>
</dbReference>
<feature type="chain" id="PRO_5013208921" evidence="8">
    <location>
        <begin position="20"/>
        <end position="540"/>
    </location>
</feature>
<evidence type="ECO:0000256" key="1">
    <source>
        <dbReference type="ARBA" id="ARBA00009865"/>
    </source>
</evidence>
<dbReference type="SUPFAM" id="SSF49785">
    <property type="entry name" value="Galactose-binding domain-like"/>
    <property type="match status" value="1"/>
</dbReference>
<evidence type="ECO:0000313" key="11">
    <source>
        <dbReference type="Proteomes" id="UP000193920"/>
    </source>
</evidence>
<keyword evidence="8" id="KW-0732">Signal</keyword>
<dbReference type="Gene3D" id="2.115.10.20">
    <property type="entry name" value="Glycosyl hydrolase domain, family 43"/>
    <property type="match status" value="1"/>
</dbReference>
<dbReference type="PANTHER" id="PTHR43772:SF2">
    <property type="entry name" value="PUTATIVE (AFU_ORTHOLOGUE AFUA_2G04480)-RELATED"/>
    <property type="match status" value="1"/>
</dbReference>
<reference evidence="10 11" key="1">
    <citation type="submission" date="2016-08" db="EMBL/GenBank/DDBJ databases">
        <title>A Parts List for Fungal Cellulosomes Revealed by Comparative Genomics.</title>
        <authorList>
            <consortium name="DOE Joint Genome Institute"/>
            <person name="Haitjema C.H."/>
            <person name="Gilmore S.P."/>
            <person name="Henske J.K."/>
            <person name="Solomon K.V."/>
            <person name="De Groot R."/>
            <person name="Kuo A."/>
            <person name="Mondo S.J."/>
            <person name="Salamov A.A."/>
            <person name="Labutti K."/>
            <person name="Zhao Z."/>
            <person name="Chiniquy J."/>
            <person name="Barry K."/>
            <person name="Brewer H.M."/>
            <person name="Purvine S.O."/>
            <person name="Wright A.T."/>
            <person name="Boxma B."/>
            <person name="Van Alen T."/>
            <person name="Hackstein J.H."/>
            <person name="Baker S.E."/>
            <person name="Grigoriev I.V."/>
            <person name="O'Malley M.A."/>
        </authorList>
    </citation>
    <scope>NUCLEOTIDE SEQUENCE [LARGE SCALE GENOMIC DNA]</scope>
    <source>
        <strain evidence="10 11">G1</strain>
    </source>
</reference>
<name>A0A1Y2ES66_9FUNG</name>
<dbReference type="Pfam" id="PF03422">
    <property type="entry name" value="CBM_6"/>
    <property type="match status" value="1"/>
</dbReference>
<dbReference type="PANTHER" id="PTHR43772">
    <property type="entry name" value="ENDO-1,4-BETA-XYLANASE"/>
    <property type="match status" value="1"/>
</dbReference>
<evidence type="ECO:0000256" key="4">
    <source>
        <dbReference type="ARBA" id="ARBA00023295"/>
    </source>
</evidence>
<dbReference type="OrthoDB" id="5211809at2759"/>
<dbReference type="SUPFAM" id="SSF75005">
    <property type="entry name" value="Arabinanase/levansucrase/invertase"/>
    <property type="match status" value="1"/>
</dbReference>
<feature type="region of interest" description="Disordered" evidence="7">
    <location>
        <begin position="490"/>
        <end position="540"/>
    </location>
</feature>
<dbReference type="InterPro" id="IPR006710">
    <property type="entry name" value="Glyco_hydro_43"/>
</dbReference>
<keyword evidence="3" id="KW-0119">Carbohydrate metabolism</keyword>
<keyword evidence="11" id="KW-1185">Reference proteome</keyword>
<dbReference type="InterPro" id="IPR023296">
    <property type="entry name" value="Glyco_hydro_beta-prop_sf"/>
</dbReference>
<keyword evidence="2 6" id="KW-0378">Hydrolase</keyword>
<feature type="site" description="Important for catalytic activity, responsible for pKa modulation of the active site Glu and correct orientation of both the proton donor and substrate" evidence="5">
    <location>
        <position position="182"/>
    </location>
</feature>
<comment type="caution">
    <text evidence="10">The sequence shown here is derived from an EMBL/GenBank/DDBJ whole genome shotgun (WGS) entry which is preliminary data.</text>
</comment>
<dbReference type="STRING" id="1754190.A0A1Y2ES66"/>
<feature type="compositionally biased region" description="Acidic residues" evidence="7">
    <location>
        <begin position="493"/>
        <end position="540"/>
    </location>
</feature>
<dbReference type="InterPro" id="IPR052176">
    <property type="entry name" value="Glycosyl_Hydrlase_43_Enz"/>
</dbReference>
<dbReference type="CDD" id="cd04084">
    <property type="entry name" value="CBM6_xylanase-like"/>
    <property type="match status" value="1"/>
</dbReference>
<protein>
    <submittedName>
        <fullName evidence="10">Arabinanase/levansucrase/invertase</fullName>
    </submittedName>
</protein>
<evidence type="ECO:0000256" key="6">
    <source>
        <dbReference type="RuleBase" id="RU361187"/>
    </source>
</evidence>
<feature type="domain" description="CBM6" evidence="9">
    <location>
        <begin position="394"/>
        <end position="488"/>
    </location>
</feature>
<dbReference type="GO" id="GO:0005975">
    <property type="term" value="P:carbohydrate metabolic process"/>
    <property type="evidence" value="ECO:0007669"/>
    <property type="project" value="InterPro"/>
</dbReference>
<dbReference type="GO" id="GO:0004553">
    <property type="term" value="F:hydrolase activity, hydrolyzing O-glycosyl compounds"/>
    <property type="evidence" value="ECO:0007669"/>
    <property type="project" value="InterPro"/>
</dbReference>
<evidence type="ECO:0000256" key="8">
    <source>
        <dbReference type="SAM" id="SignalP"/>
    </source>
</evidence>
<proteinExistence type="inferred from homology"/>
<dbReference type="InterPro" id="IPR008979">
    <property type="entry name" value="Galactose-bd-like_sf"/>
</dbReference>